<gene>
    <name evidence="7" type="ORF">PS9374_02433</name>
</gene>
<organism evidence="7 8">
    <name type="scientific">Planomonospora sphaerica</name>
    <dbReference type="NCBI Taxonomy" id="161355"/>
    <lineage>
        <taxon>Bacteria</taxon>
        <taxon>Bacillati</taxon>
        <taxon>Actinomycetota</taxon>
        <taxon>Actinomycetes</taxon>
        <taxon>Streptosporangiales</taxon>
        <taxon>Streptosporangiaceae</taxon>
        <taxon>Planomonospora</taxon>
    </lineage>
</organism>
<feature type="region of interest" description="Disordered" evidence="5">
    <location>
        <begin position="1"/>
        <end position="124"/>
    </location>
</feature>
<dbReference type="EMBL" id="BDCX01000005">
    <property type="protein sequence ID" value="GAT66781.1"/>
    <property type="molecule type" value="Genomic_DNA"/>
</dbReference>
<keyword evidence="3 6" id="KW-1133">Transmembrane helix</keyword>
<sequence length="247" mass="25989">MSDNSGEPRHGAEGDDPTRPGRGYDSGGARPGQGHGHRPPPASPYGSGGYGAHGGGHPGPQPPPGGAYGRPAPGPYGQAAPDPYDPYGQAAPGPYDPYGQAAPGPYGAHDPYGRPAPGFPEPYGPYDPYGRHGRYGSYGPRPGTDDTTLAMVSHLLGLLTGFLGPLVMYLVKRDESPYVRDQAAEALNFQLTLMIAYVVASVLMFVFVGFLLLPLIWIGSVVFMVLAAVAANRGESYRYPMSVRFVS</sequence>
<dbReference type="RefSeq" id="WP_084008259.1">
    <property type="nucleotide sequence ID" value="NZ_BDCX01000005.1"/>
</dbReference>
<comment type="caution">
    <text evidence="7">The sequence shown here is derived from an EMBL/GenBank/DDBJ whole genome shotgun (WGS) entry which is preliminary data.</text>
</comment>
<feature type="compositionally biased region" description="Gly residues" evidence="5">
    <location>
        <begin position="24"/>
        <end position="34"/>
    </location>
</feature>
<dbReference type="OrthoDB" id="9808930at2"/>
<comment type="subcellular location">
    <subcellularLocation>
        <location evidence="1">Membrane</location>
        <topology evidence="1">Multi-pass membrane protein</topology>
    </subcellularLocation>
</comment>
<evidence type="ECO:0000256" key="3">
    <source>
        <dbReference type="ARBA" id="ARBA00022989"/>
    </source>
</evidence>
<dbReference type="Pfam" id="PF09685">
    <property type="entry name" value="MamF_MmsF"/>
    <property type="match status" value="1"/>
</dbReference>
<evidence type="ECO:0000256" key="2">
    <source>
        <dbReference type="ARBA" id="ARBA00022692"/>
    </source>
</evidence>
<evidence type="ECO:0000256" key="5">
    <source>
        <dbReference type="SAM" id="MobiDB-lite"/>
    </source>
</evidence>
<reference evidence="8" key="2">
    <citation type="submission" date="2016-04" db="EMBL/GenBank/DDBJ databases">
        <title>Planomonospora sphaerica JCM9374 whole genome shotgun sequence.</title>
        <authorList>
            <person name="Suzuki T."/>
            <person name="Dohra H."/>
            <person name="Kodani S."/>
        </authorList>
    </citation>
    <scope>NUCLEOTIDE SEQUENCE [LARGE SCALE GENOMIC DNA]</scope>
    <source>
        <strain evidence="8">JCM 9374</strain>
    </source>
</reference>
<feature type="transmembrane region" description="Helical" evidence="6">
    <location>
        <begin position="149"/>
        <end position="171"/>
    </location>
</feature>
<dbReference type="AlphaFoldDB" id="A0A171CJ41"/>
<feature type="compositionally biased region" description="Low complexity" evidence="5">
    <location>
        <begin position="69"/>
        <end position="81"/>
    </location>
</feature>
<feature type="transmembrane region" description="Helical" evidence="6">
    <location>
        <begin position="216"/>
        <end position="234"/>
    </location>
</feature>
<reference evidence="7 8" key="1">
    <citation type="journal article" date="2016" name="Genome Announc.">
        <title>Draft Genome Sequence of Planomonospora sphaerica JCM9374, a Rare Actinomycete.</title>
        <authorList>
            <person name="Dohra H."/>
            <person name="Suzuki T."/>
            <person name="Inoue Y."/>
            <person name="Kodani S."/>
        </authorList>
    </citation>
    <scope>NUCLEOTIDE SEQUENCE [LARGE SCALE GENOMIC DNA]</scope>
    <source>
        <strain evidence="7 8">JCM 9374</strain>
    </source>
</reference>
<keyword evidence="4 6" id="KW-0472">Membrane</keyword>
<feature type="compositionally biased region" description="Gly residues" evidence="5">
    <location>
        <begin position="46"/>
        <end position="58"/>
    </location>
</feature>
<dbReference type="InterPro" id="IPR019109">
    <property type="entry name" value="MamF_MmsF"/>
</dbReference>
<evidence type="ECO:0000313" key="7">
    <source>
        <dbReference type="EMBL" id="GAT66781.1"/>
    </source>
</evidence>
<evidence type="ECO:0000256" key="1">
    <source>
        <dbReference type="ARBA" id="ARBA00004141"/>
    </source>
</evidence>
<evidence type="ECO:0000256" key="6">
    <source>
        <dbReference type="SAM" id="Phobius"/>
    </source>
</evidence>
<dbReference type="Proteomes" id="UP000077701">
    <property type="component" value="Unassembled WGS sequence"/>
</dbReference>
<dbReference type="STRING" id="161355.PS9374_02433"/>
<protein>
    <submittedName>
        <fullName evidence="7">Membrane protein</fullName>
    </submittedName>
</protein>
<evidence type="ECO:0000313" key="8">
    <source>
        <dbReference type="Proteomes" id="UP000077701"/>
    </source>
</evidence>
<keyword evidence="8" id="KW-1185">Reference proteome</keyword>
<accession>A0A171CJ41</accession>
<feature type="transmembrane region" description="Helical" evidence="6">
    <location>
        <begin position="191"/>
        <end position="210"/>
    </location>
</feature>
<keyword evidence="2 6" id="KW-0812">Transmembrane</keyword>
<proteinExistence type="predicted"/>
<name>A0A171CJ41_9ACTN</name>
<evidence type="ECO:0000256" key="4">
    <source>
        <dbReference type="ARBA" id="ARBA00023136"/>
    </source>
</evidence>
<feature type="compositionally biased region" description="Basic and acidic residues" evidence="5">
    <location>
        <begin position="1"/>
        <end position="19"/>
    </location>
</feature>